<feature type="repeat" description="WD" evidence="3">
    <location>
        <begin position="1091"/>
        <end position="1131"/>
    </location>
</feature>
<feature type="repeat" description="WD" evidence="3">
    <location>
        <begin position="876"/>
        <end position="917"/>
    </location>
</feature>
<dbReference type="PROSITE" id="PS00678">
    <property type="entry name" value="WD_REPEATS_1"/>
    <property type="match status" value="6"/>
</dbReference>
<organism evidence="5 6">
    <name type="scientific">Streptomyces poonensis</name>
    <dbReference type="NCBI Taxonomy" id="68255"/>
    <lineage>
        <taxon>Bacteria</taxon>
        <taxon>Bacillati</taxon>
        <taxon>Actinomycetota</taxon>
        <taxon>Actinomycetes</taxon>
        <taxon>Kitasatosporales</taxon>
        <taxon>Streptomycetaceae</taxon>
        <taxon>Streptomyces</taxon>
    </lineage>
</organism>
<dbReference type="PRINTS" id="PR00320">
    <property type="entry name" value="GPROTEINBRPT"/>
</dbReference>
<feature type="repeat" description="WD" evidence="3">
    <location>
        <begin position="788"/>
        <end position="829"/>
    </location>
</feature>
<name>A0A918UQ20_9ACTN</name>
<feature type="repeat" description="WD" evidence="3">
    <location>
        <begin position="1262"/>
        <end position="1293"/>
    </location>
</feature>
<evidence type="ECO:0000256" key="1">
    <source>
        <dbReference type="ARBA" id="ARBA00022574"/>
    </source>
</evidence>
<dbReference type="SUPFAM" id="SSF52540">
    <property type="entry name" value="P-loop containing nucleoside triphosphate hydrolases"/>
    <property type="match status" value="1"/>
</dbReference>
<feature type="domain" description="AAA+ ATPase" evidence="4">
    <location>
        <begin position="185"/>
        <end position="353"/>
    </location>
</feature>
<dbReference type="InterPro" id="IPR020472">
    <property type="entry name" value="WD40_PAC1"/>
</dbReference>
<dbReference type="PANTHER" id="PTHR19848">
    <property type="entry name" value="WD40 REPEAT PROTEIN"/>
    <property type="match status" value="1"/>
</dbReference>
<evidence type="ECO:0000256" key="3">
    <source>
        <dbReference type="PROSITE-ProRule" id="PRU00221"/>
    </source>
</evidence>
<dbReference type="EMBL" id="BMVW01000012">
    <property type="protein sequence ID" value="GGZ26331.1"/>
    <property type="molecule type" value="Genomic_DNA"/>
</dbReference>
<dbReference type="Gene3D" id="2.130.10.10">
    <property type="entry name" value="YVTN repeat-like/Quinoprotein amine dehydrogenase"/>
    <property type="match status" value="6"/>
</dbReference>
<feature type="repeat" description="WD" evidence="3">
    <location>
        <begin position="1048"/>
        <end position="1089"/>
    </location>
</feature>
<feature type="repeat" description="WD" evidence="3">
    <location>
        <begin position="919"/>
        <end position="951"/>
    </location>
</feature>
<dbReference type="InterPro" id="IPR001680">
    <property type="entry name" value="WD40_rpt"/>
</dbReference>
<dbReference type="PROSITE" id="PS50294">
    <property type="entry name" value="WD_REPEATS_REGION"/>
    <property type="match status" value="13"/>
</dbReference>
<dbReference type="InterPro" id="IPR003593">
    <property type="entry name" value="AAA+_ATPase"/>
</dbReference>
<feature type="repeat" description="WD" evidence="3">
    <location>
        <begin position="1005"/>
        <end position="1046"/>
    </location>
</feature>
<reference evidence="5" key="1">
    <citation type="journal article" date="2014" name="Int. J. Syst. Evol. Microbiol.">
        <title>Complete genome sequence of Corynebacterium casei LMG S-19264T (=DSM 44701T), isolated from a smear-ripened cheese.</title>
        <authorList>
            <consortium name="US DOE Joint Genome Institute (JGI-PGF)"/>
            <person name="Walter F."/>
            <person name="Albersmeier A."/>
            <person name="Kalinowski J."/>
            <person name="Ruckert C."/>
        </authorList>
    </citation>
    <scope>NUCLEOTIDE SEQUENCE</scope>
    <source>
        <strain evidence="5">JCM 4815</strain>
    </source>
</reference>
<dbReference type="CDD" id="cd00200">
    <property type="entry name" value="WD40"/>
    <property type="match status" value="2"/>
</dbReference>
<keyword evidence="1 3" id="KW-0853">WD repeat</keyword>
<dbReference type="SMART" id="SM00382">
    <property type="entry name" value="AAA"/>
    <property type="match status" value="1"/>
</dbReference>
<feature type="repeat" description="WD" evidence="3">
    <location>
        <begin position="1133"/>
        <end position="1174"/>
    </location>
</feature>
<dbReference type="InterPro" id="IPR027417">
    <property type="entry name" value="P-loop_NTPase"/>
</dbReference>
<feature type="repeat" description="WD" evidence="3">
    <location>
        <begin position="831"/>
        <end position="864"/>
    </location>
</feature>
<evidence type="ECO:0000256" key="2">
    <source>
        <dbReference type="ARBA" id="ARBA00022737"/>
    </source>
</evidence>
<accession>A0A918UQ20</accession>
<keyword evidence="2" id="KW-0677">Repeat</keyword>
<keyword evidence="6" id="KW-1185">Reference proteome</keyword>
<protein>
    <recommendedName>
        <fullName evidence="4">AAA+ ATPase domain-containing protein</fullName>
    </recommendedName>
</protein>
<dbReference type="InterPro" id="IPR019775">
    <property type="entry name" value="WD40_repeat_CS"/>
</dbReference>
<dbReference type="Gene3D" id="3.40.50.300">
    <property type="entry name" value="P-loop containing nucleotide triphosphate hydrolases"/>
    <property type="match status" value="1"/>
</dbReference>
<evidence type="ECO:0000313" key="6">
    <source>
        <dbReference type="Proteomes" id="UP000622166"/>
    </source>
</evidence>
<gene>
    <name evidence="5" type="ORF">GCM10010365_53380</name>
</gene>
<sequence>MATLFISHSSQDLAVAKRIAERLRNADYAGLFLDLDPEQGIPAGRSWEHELYAQLRRTDAVVYLASEASTASRWCFAELTLARSLGHPVFPLRIDHAARLSLLDDVQWLDLGAGAAAEDAAFERLLAGLRRAGLDASDSFAWAPGRSPYPGLRPFAAEDAAVFFGRGHEIEQLLELTHPTLRHGAGRFVAIVGPSGSGKSSLLRAGLLPRLQRQSERWVVLPPIVPGRRPTHRLALSLAQASARQGHPPRPDAVRARLRSGSRAMVDMAAELARGAVDEKRDVLVVIDQAEELLTRTGAEEQRSFLRLLRDALDEESPLWVVATVRSEFLSTSPDRAGLIEAVDDTLVLEPLSRSRLPEVIARPARRAGLDFEPGLIGRITEDATGGDALSLLAYTLSELYERAGPDGLVTGADYEAVGGVVGALRRTADKVTDELTRRGRGGPVLPTLLKLASVEGEQEPTRRRLPRAALSGDERVTVDAFVSARLLTSAGTHADGGPGGGAGLTEEATVEVAHEALLRQWPPLREAIETSRRSLRLRSELERLAADWERGGRDDAYLMRGSRLAAVDTWADDHDAELAEPERRFVAASRALASRELAAARRSNRRLRGLVSGLAVFLVLTVLAGVLAYRSDQQSRSRARVALSGRLSVQADTLVGSRPDTAVLVGLESLSVARDDHPRPQPPRGLVTALARVNHASKPLIGHRDQLQSAAFSHDGGMLATASWDRTVRLWDVRGARPHVGRVLTGHADVVCSAAFSPDDRLVATGSLDGTVRLWDVRTGRQRGAAIDGHQGGVVDVGFSPDGRLLASGGEDGTAALWDVASGTRHGAPLTGHGDGVSGVAFAPDGTVLATVGWDGTVRLWQVAPGSTRPPVRVLEARSGLLHGLAFSPDGELLATAGADGTARLWEMPSGTPHGRPISTGRQDVWAVAFSPDGELLATAQHDGTAHIWNPATGRPHGQPLIGHSTLVTDVAFRPDGKELATSSWDRTARLWEVRETYSVSRPLAGHKGAVYGVAFSPDGRLLATGGGDGTVRLWHLPSGTPAGRPLRGHRDEVNRVAFGPDGKLLATASSDGTARLWDTATGRPHGRPLRHQQRIVLDVAFSPDGRILATTDDTVARLWSVSSGRPAGEGLAGHREAVTGVAFSPDGKLLATAGAEQIVLLWDVAATRRRGQPLSGHTNAIRDLAFSPDGELLATASADRTVRLWDPATGGQRGAPLTGNTDTAADVAFRPDGGLLATAGADGTVRTWDPGTGRPVGPALSGHSGPVHAVAFGPRGELASAAADGTARLWNRDFTGWVRYGCRLVNRNLSLDEWNDLIPGVPYHRTCPAEPSGPGAPAGAPPARY</sequence>
<dbReference type="Pfam" id="PF20703">
    <property type="entry name" value="nSTAND1"/>
    <property type="match status" value="1"/>
</dbReference>
<dbReference type="Pfam" id="PF13676">
    <property type="entry name" value="TIR_2"/>
    <property type="match status" value="1"/>
</dbReference>
<dbReference type="RefSeq" id="WP_189863342.1">
    <property type="nucleotide sequence ID" value="NZ_BMVW01000012.1"/>
</dbReference>
<dbReference type="InterPro" id="IPR015943">
    <property type="entry name" value="WD40/YVTN_repeat-like_dom_sf"/>
</dbReference>
<dbReference type="InterPro" id="IPR035897">
    <property type="entry name" value="Toll_tir_struct_dom_sf"/>
</dbReference>
<dbReference type="InterPro" id="IPR011047">
    <property type="entry name" value="Quinoprotein_ADH-like_sf"/>
</dbReference>
<evidence type="ECO:0000313" key="5">
    <source>
        <dbReference type="EMBL" id="GGZ26331.1"/>
    </source>
</evidence>
<dbReference type="Proteomes" id="UP000622166">
    <property type="component" value="Unassembled WGS sequence"/>
</dbReference>
<dbReference type="SMART" id="SM00320">
    <property type="entry name" value="WD40"/>
    <property type="match status" value="14"/>
</dbReference>
<feature type="repeat" description="WD" evidence="3">
    <location>
        <begin position="962"/>
        <end position="1003"/>
    </location>
</feature>
<dbReference type="InterPro" id="IPR049052">
    <property type="entry name" value="nSTAND1"/>
</dbReference>
<dbReference type="GO" id="GO:0007165">
    <property type="term" value="P:signal transduction"/>
    <property type="evidence" value="ECO:0007669"/>
    <property type="project" value="InterPro"/>
</dbReference>
<dbReference type="SUPFAM" id="SSF52200">
    <property type="entry name" value="Toll/Interleukin receptor TIR domain"/>
    <property type="match status" value="1"/>
</dbReference>
<dbReference type="PROSITE" id="PS50082">
    <property type="entry name" value="WD_REPEATS_2"/>
    <property type="match status" value="14"/>
</dbReference>
<proteinExistence type="predicted"/>
<feature type="repeat" description="WD" evidence="3">
    <location>
        <begin position="745"/>
        <end position="786"/>
    </location>
</feature>
<feature type="repeat" description="WD" evidence="3">
    <location>
        <begin position="1219"/>
        <end position="1251"/>
    </location>
</feature>
<evidence type="ECO:0000259" key="4">
    <source>
        <dbReference type="SMART" id="SM00382"/>
    </source>
</evidence>
<feature type="repeat" description="WD" evidence="3">
    <location>
        <begin position="1176"/>
        <end position="1208"/>
    </location>
</feature>
<feature type="repeat" description="WD" evidence="3">
    <location>
        <begin position="701"/>
        <end position="735"/>
    </location>
</feature>
<comment type="caution">
    <text evidence="5">The sequence shown here is derived from an EMBL/GenBank/DDBJ whole genome shotgun (WGS) entry which is preliminary data.</text>
</comment>
<reference evidence="5" key="2">
    <citation type="submission" date="2020-09" db="EMBL/GenBank/DDBJ databases">
        <authorList>
            <person name="Sun Q."/>
            <person name="Ohkuma M."/>
        </authorList>
    </citation>
    <scope>NUCLEOTIDE SEQUENCE</scope>
    <source>
        <strain evidence="5">JCM 4815</strain>
    </source>
</reference>
<dbReference type="SUPFAM" id="SSF50998">
    <property type="entry name" value="Quinoprotein alcohol dehydrogenase-like"/>
    <property type="match status" value="2"/>
</dbReference>
<dbReference type="Pfam" id="PF00400">
    <property type="entry name" value="WD40"/>
    <property type="match status" value="14"/>
</dbReference>
<dbReference type="Gene3D" id="3.40.50.10140">
    <property type="entry name" value="Toll/interleukin-1 receptor homology (TIR) domain"/>
    <property type="match status" value="1"/>
</dbReference>
<dbReference type="InterPro" id="IPR000157">
    <property type="entry name" value="TIR_dom"/>
</dbReference>
<dbReference type="PANTHER" id="PTHR19848:SF8">
    <property type="entry name" value="F-BOX AND WD REPEAT DOMAIN CONTAINING 7"/>
    <property type="match status" value="1"/>
</dbReference>